<dbReference type="EMBL" id="JACGWJ010000023">
    <property type="protein sequence ID" value="KAL0325118.1"/>
    <property type="molecule type" value="Genomic_DNA"/>
</dbReference>
<organism evidence="1">
    <name type="scientific">Sesamum radiatum</name>
    <name type="common">Black benniseed</name>
    <dbReference type="NCBI Taxonomy" id="300843"/>
    <lineage>
        <taxon>Eukaryota</taxon>
        <taxon>Viridiplantae</taxon>
        <taxon>Streptophyta</taxon>
        <taxon>Embryophyta</taxon>
        <taxon>Tracheophyta</taxon>
        <taxon>Spermatophyta</taxon>
        <taxon>Magnoliopsida</taxon>
        <taxon>eudicotyledons</taxon>
        <taxon>Gunneridae</taxon>
        <taxon>Pentapetalae</taxon>
        <taxon>asterids</taxon>
        <taxon>lamiids</taxon>
        <taxon>Lamiales</taxon>
        <taxon>Pedaliaceae</taxon>
        <taxon>Sesamum</taxon>
    </lineage>
</organism>
<sequence>MSLQNYVRRFSKTVLKVSHVNLELLASIMQQNLRRGRFHESIARKPPATLDELLARADKYIRIEETSDIRVVAPEKWRVEEEGHSK</sequence>
<comment type="caution">
    <text evidence="1">The sequence shown here is derived from an EMBL/GenBank/DDBJ whole genome shotgun (WGS) entry which is preliminary data.</text>
</comment>
<dbReference type="AlphaFoldDB" id="A0AAW2M3D9"/>
<reference evidence="1" key="2">
    <citation type="journal article" date="2024" name="Plant">
        <title>Genomic evolution and insights into agronomic trait innovations of Sesamum species.</title>
        <authorList>
            <person name="Miao H."/>
            <person name="Wang L."/>
            <person name="Qu L."/>
            <person name="Liu H."/>
            <person name="Sun Y."/>
            <person name="Le M."/>
            <person name="Wang Q."/>
            <person name="Wei S."/>
            <person name="Zheng Y."/>
            <person name="Lin W."/>
            <person name="Duan Y."/>
            <person name="Cao H."/>
            <person name="Xiong S."/>
            <person name="Wang X."/>
            <person name="Wei L."/>
            <person name="Li C."/>
            <person name="Ma Q."/>
            <person name="Ju M."/>
            <person name="Zhao R."/>
            <person name="Li G."/>
            <person name="Mu C."/>
            <person name="Tian Q."/>
            <person name="Mei H."/>
            <person name="Zhang T."/>
            <person name="Gao T."/>
            <person name="Zhang H."/>
        </authorList>
    </citation>
    <scope>NUCLEOTIDE SEQUENCE</scope>
    <source>
        <strain evidence="1">G02</strain>
    </source>
</reference>
<gene>
    <name evidence="1" type="ORF">Sradi_5081100</name>
</gene>
<proteinExistence type="predicted"/>
<reference evidence="1" key="1">
    <citation type="submission" date="2020-06" db="EMBL/GenBank/DDBJ databases">
        <authorList>
            <person name="Li T."/>
            <person name="Hu X."/>
            <person name="Zhang T."/>
            <person name="Song X."/>
            <person name="Zhang H."/>
            <person name="Dai N."/>
            <person name="Sheng W."/>
            <person name="Hou X."/>
            <person name="Wei L."/>
        </authorList>
    </citation>
    <scope>NUCLEOTIDE SEQUENCE</scope>
    <source>
        <strain evidence="1">G02</strain>
        <tissue evidence="1">Leaf</tissue>
    </source>
</reference>
<name>A0AAW2M3D9_SESRA</name>
<evidence type="ECO:0000313" key="1">
    <source>
        <dbReference type="EMBL" id="KAL0325118.1"/>
    </source>
</evidence>
<accession>A0AAW2M3D9</accession>
<protein>
    <submittedName>
        <fullName evidence="1">Uncharacterized protein</fullName>
    </submittedName>
</protein>